<sequence>METIQLRAKVAQQTAALQAMNEHLEKFKDFELESSSMVTEELAQCMEAKSQLSVKNESLMRTIENQAHTIELLLMKRVQSTAEYDELKDSFVKVKNEYEDRIRSHETEYAAMESAAKNAESKLISTQSTLSRLQLQIESNASQAEKEVQSYEARISESALTVESLRQELLRSVEESTALRSQLDSALNRQSSLELENQRLSSEALSSFTNSHELETSRDDALNTYSELNALYVDCLAAHERLTNENKALRERSTSDSLCIEQLGAKTAELSHKLVALDAKMIEIEDENRRLRREEQLQAAELSSSQQFNAKLMDKIAQLYQHVEQATRLSLNFQEQLNQHRDQIDSVNANVFSLEGKEHKLRCQVDSVQQNLVKITCSFDAKLGLLNNVLMALETRSLRTSSDFKVQLRQNQGLFASQTTALAAALEARTQEHDRATALQRQYLAEKDGLEQVIRTLQGSLKSSDSQDLTLWDSFSSTGSFDGNGQGKCLLKHCTMELSQSVHEIITLVEDIKTQNAKSREAVKILERECSESRIEVAHQIEVSATLKSELLSMQNELESWIELSDEKDATQKLTITQLSSSYNSKLNEATSRLEREIKLLTESLHDSKNVAKESQELVVFLKQQMSDLHHEYVSVEANFEQERMQFLAQGKSKFDEAQAGWELQVSDLTRSLSDSKKASQEFQDEALRLKQLLIQLQEDHHAVNSEYELTINNLISENNLKFNQNQTEWEHRTSVLTESLTASKELVHQLQDYVSRLEQELSKLHENHDVVKAEYELQNLESSILECQRLRDEVVQVKEHQGRGSKSELSALLTQIENQDSQLLRYQTEEETLPLASEITQSESSLSLLMTRADNAELLCKRFQKSEEILKLELDQKGKAIIHLQTVNEATQLTLNSSIQIFHSCMSRIDELELDNFELSDQVGVYSSRLDLLEAELNTHHLRRAQSDDERHRIQQFMEHLSQLRVSHVAEGLCNEVQYRAECQQLSAKVRFLRDFCRRYHDFFNERCESFFKSVSYMHDKLEVKTIAFDELLRTTAASLNSQVNGHLKLSQKNNDLSGSLENYRKNLQLLQDELQISKSEIATMHDEMESYAAEYNSEELSKVATQLADSEKRNSDLQSSLNSVLANVRSQKDVVEAQSQLIAALENDNDKLTKKLNDQSGIDQQLQNYSAEITFNKKQFSDFETALHKLETEYKDTVAQLNYQSQSELKKMSELLVASESQWKSESQALQKTVTSLQAVLDKERSQSEQKVSQCRQMLKADKDTIAKLISQQQDIERKFHDLSEQLRVRHVELGETRDRCTALQEKNDDFINRRKDTEAIMERSEEALQQIQSLKQELSATSAELLLEKEQNQEVRLRYEQDVASAGRTHSEQIMSINEEWECRLADMRESLGKTFAADLQSAQQNLKHVSQAAEVRTKQYDFQMQQLQSNLKALSSEHHSLQIMLGCSQGTIEDLLENRTDLENKLLHAYRERDEVNVALRSLKNKREESYYEQCEASCSLFESIQLNTMHIIGMLQHEVVEVTRQCRLQSEQLQNAEQANSLLFRQIHQASQLFQYRCWCFQSFDAILQEFALSPPDLNKSHPLASDKFPSQENGSGVGIYQATPEAMDPRLLSTFISWLDSAASLSDLRETGLPIEFSHAVKLVEQFFVNERYMLRTDQSELIHQLTAQLKQCTCSGRLTSTERNGFSGDAVFRALHEIDQNSSPPGVFRSQIQFLSSVFQQLVTGRHPQNSRETMVVDFTVPSNRPDALRTIGRRSTLFCSQCGRSTTMLARCCQDCLTQNNPNSGLVERPNVYRQWELAQESLQEEISQLRTCLNKAATVIAELESRLEDCSLEKARFSLDLERITKEKQAYVSLLEESVAEIHNMEEAERDLRSAHRVVDDELHRSKVLLIGEGRAKQVFSRRLRMLQETLSVTRDELQQYRQESVKLQSVNKQLSSELDIARSSALDKSVQPGINEVQKKLQEEISSLSHQLQQSAIKCDEAHTLIKQQKVELESTHRDNRGLRTVVIDLQSLLKRQLRGVSAMIPQAKFFIKEYVERESRFFSNQVKSVLKLINAQFSGSALLRAQLAELTDKEVLQSQALVRAGRQLKEFQIVLSAQATQTQSLKNVLRQSEQDANNLRELIQEKNIALRTLTTERDAYRNNKKQVSDSDDSLPKRSEDGSDSKPYRRYVNAVTPIIDRKLP</sequence>
<feature type="coiled-coil region" evidence="1">
    <location>
        <begin position="1428"/>
        <end position="1476"/>
    </location>
</feature>
<feature type="coiled-coil region" evidence="1">
    <location>
        <begin position="1317"/>
        <end position="1354"/>
    </location>
</feature>
<name>A0A0H5QUK8_9EUKA</name>
<organism evidence="3">
    <name type="scientific">Spongospora subterranea</name>
    <dbReference type="NCBI Taxonomy" id="70186"/>
    <lineage>
        <taxon>Eukaryota</taxon>
        <taxon>Sar</taxon>
        <taxon>Rhizaria</taxon>
        <taxon>Endomyxa</taxon>
        <taxon>Phytomyxea</taxon>
        <taxon>Plasmodiophorida</taxon>
        <taxon>Plasmodiophoridae</taxon>
        <taxon>Spongospora</taxon>
    </lineage>
</organism>
<feature type="compositionally biased region" description="Basic and acidic residues" evidence="2">
    <location>
        <begin position="2164"/>
        <end position="2177"/>
    </location>
</feature>
<feature type="coiled-coil region" evidence="1">
    <location>
        <begin position="1055"/>
        <end position="1089"/>
    </location>
</feature>
<feature type="coiled-coil region" evidence="1">
    <location>
        <begin position="1137"/>
        <end position="1164"/>
    </location>
</feature>
<evidence type="ECO:0000256" key="1">
    <source>
        <dbReference type="SAM" id="Coils"/>
    </source>
</evidence>
<dbReference type="EMBL" id="HACM01004980">
    <property type="protein sequence ID" value="CRZ05422.1"/>
    <property type="molecule type" value="Transcribed_RNA"/>
</dbReference>
<feature type="coiled-coil region" evidence="1">
    <location>
        <begin position="95"/>
        <end position="203"/>
    </location>
</feature>
<feature type="region of interest" description="Disordered" evidence="2">
    <location>
        <begin position="2152"/>
        <end position="2181"/>
    </location>
</feature>
<protein>
    <submittedName>
        <fullName evidence="3">Uncharacterized protein</fullName>
    </submittedName>
</protein>
<feature type="coiled-coil region" evidence="1">
    <location>
        <begin position="232"/>
        <end position="343"/>
    </location>
</feature>
<evidence type="ECO:0000313" key="3">
    <source>
        <dbReference type="EMBL" id="CRZ05422.1"/>
    </source>
</evidence>
<keyword evidence="1" id="KW-0175">Coiled coil</keyword>
<proteinExistence type="predicted"/>
<evidence type="ECO:0000256" key="2">
    <source>
        <dbReference type="SAM" id="MobiDB-lite"/>
    </source>
</evidence>
<accession>A0A0H5QUK8</accession>
<reference evidence="3" key="1">
    <citation type="submission" date="2015-04" db="EMBL/GenBank/DDBJ databases">
        <title>The genome sequence of the plant pathogenic Rhizarian Plasmodiophora brassicae reveals insights in its biotrophic life cycle and the origin of chitin synthesis.</title>
        <authorList>
            <person name="Schwelm A."/>
            <person name="Fogelqvist J."/>
            <person name="Knaust A."/>
            <person name="Julke S."/>
            <person name="Lilja T."/>
            <person name="Dhandapani V."/>
            <person name="Bonilla-Rosso G."/>
            <person name="Karlsson M."/>
            <person name="Shevchenko A."/>
            <person name="Choi S.R."/>
            <person name="Kim H.G."/>
            <person name="Park J.Y."/>
            <person name="Lim Y.P."/>
            <person name="Ludwig-Muller J."/>
            <person name="Dixelius C."/>
        </authorList>
    </citation>
    <scope>NUCLEOTIDE SEQUENCE</scope>
    <source>
        <tissue evidence="3">Potato root galls</tissue>
    </source>
</reference>
<feature type="coiled-coil region" evidence="1">
    <location>
        <begin position="748"/>
        <end position="775"/>
    </location>
</feature>
<feature type="coiled-coil region" evidence="1">
    <location>
        <begin position="1822"/>
        <end position="1988"/>
    </location>
</feature>